<accession>A0A7J5JCG4</accession>
<name>A0A7J5JCG4_BACT4</name>
<dbReference type="RefSeq" id="WP_315864740.1">
    <property type="nucleotide sequence ID" value="NZ_CP134821.1"/>
</dbReference>
<dbReference type="Proteomes" id="UP000460317">
    <property type="component" value="Unassembled WGS sequence"/>
</dbReference>
<dbReference type="InterPro" id="IPR029465">
    <property type="entry name" value="ATPgrasp_TupA"/>
</dbReference>
<dbReference type="AlphaFoldDB" id="A0A7J5JCG4"/>
<sequence>MHIRTNPKLNKIFQPIILFCEWLGEHHPITLARIRYFARFKKRLNLDNPQTLNEKILFLCLKTDTTLWTRCADKYAVRSFVEEKGLGDTLIPLIGVWDKVTDIDFNKLPNELVLKATHGSGDILVVADKSKVNWSEAVKMFEKDLSKRYGALESGHHYMCIVPRMIAEELIHNDEETQKVSFSLIDYKMWCFNGKCHYIWACANRDEHSTEVMTYDREWNAHPEYSIFEDGYRHGEILPKPKNLERMIEVAEKLSEDFPCVRVDLYNVDGKVYFGELTFTSYGGLQDFYTDEFQLLAGSKIDLSGVKAIQ</sequence>
<reference evidence="1 2" key="1">
    <citation type="journal article" date="2019" name="Nat. Med.">
        <title>A library of human gut bacterial isolates paired with longitudinal multiomics data enables mechanistic microbiome research.</title>
        <authorList>
            <person name="Poyet M."/>
            <person name="Groussin M."/>
            <person name="Gibbons S.M."/>
            <person name="Avila-Pacheco J."/>
            <person name="Jiang X."/>
            <person name="Kearney S.M."/>
            <person name="Perrotta A.R."/>
            <person name="Berdy B."/>
            <person name="Zhao S."/>
            <person name="Lieberman T.D."/>
            <person name="Swanson P.K."/>
            <person name="Smith M."/>
            <person name="Roesemann S."/>
            <person name="Alexander J.E."/>
            <person name="Rich S.A."/>
            <person name="Livny J."/>
            <person name="Vlamakis H."/>
            <person name="Clish C."/>
            <person name="Bullock K."/>
            <person name="Deik A."/>
            <person name="Scott J."/>
            <person name="Pierce K.A."/>
            <person name="Xavier R.J."/>
            <person name="Alm E.J."/>
        </authorList>
    </citation>
    <scope>NUCLEOTIDE SEQUENCE [LARGE SCALE GENOMIC DNA]</scope>
    <source>
        <strain evidence="1 2">BIOML-A165</strain>
    </source>
</reference>
<comment type="caution">
    <text evidence="1">The sequence shown here is derived from an EMBL/GenBank/DDBJ whole genome shotgun (WGS) entry which is preliminary data.</text>
</comment>
<evidence type="ECO:0000313" key="1">
    <source>
        <dbReference type="EMBL" id="KAB4447924.1"/>
    </source>
</evidence>
<gene>
    <name evidence="1" type="ORF">GAN93_23040</name>
</gene>
<dbReference type="Pfam" id="PF14305">
    <property type="entry name" value="ATPgrasp_TupA"/>
    <property type="match status" value="1"/>
</dbReference>
<organism evidence="1 2">
    <name type="scientific">Bacteroides thetaiotaomicron</name>
    <dbReference type="NCBI Taxonomy" id="818"/>
    <lineage>
        <taxon>Bacteria</taxon>
        <taxon>Pseudomonadati</taxon>
        <taxon>Bacteroidota</taxon>
        <taxon>Bacteroidia</taxon>
        <taxon>Bacteroidales</taxon>
        <taxon>Bacteroidaceae</taxon>
        <taxon>Bacteroides</taxon>
    </lineage>
</organism>
<dbReference type="SUPFAM" id="SSF56059">
    <property type="entry name" value="Glutathione synthetase ATP-binding domain-like"/>
    <property type="match status" value="1"/>
</dbReference>
<dbReference type="EMBL" id="WCSB01000034">
    <property type="protein sequence ID" value="KAB4447924.1"/>
    <property type="molecule type" value="Genomic_DNA"/>
</dbReference>
<protein>
    <submittedName>
        <fullName evidence="1">Uncharacterized protein</fullName>
    </submittedName>
</protein>
<proteinExistence type="predicted"/>
<evidence type="ECO:0000313" key="2">
    <source>
        <dbReference type="Proteomes" id="UP000460317"/>
    </source>
</evidence>